<evidence type="ECO:0000313" key="2">
    <source>
        <dbReference type="EMBL" id="GAA4258819.1"/>
    </source>
</evidence>
<protein>
    <recommendedName>
        <fullName evidence="1">Phosphoribulokinase/uridine kinase domain-containing protein</fullName>
    </recommendedName>
</protein>
<dbReference type="InterPro" id="IPR006083">
    <property type="entry name" value="PRK/URK"/>
</dbReference>
<dbReference type="Gene3D" id="3.40.50.300">
    <property type="entry name" value="P-loop containing nucleotide triphosphate hydrolases"/>
    <property type="match status" value="1"/>
</dbReference>
<dbReference type="RefSeq" id="WP_345135768.1">
    <property type="nucleotide sequence ID" value="NZ_BAABAT010000032.1"/>
</dbReference>
<dbReference type="InterPro" id="IPR027417">
    <property type="entry name" value="P-loop_NTPase"/>
</dbReference>
<comment type="caution">
    <text evidence="2">The sequence shown here is derived from an EMBL/GenBank/DDBJ whole genome shotgun (WGS) entry which is preliminary data.</text>
</comment>
<dbReference type="EMBL" id="BAABAT010000032">
    <property type="protein sequence ID" value="GAA4258819.1"/>
    <property type="molecule type" value="Genomic_DNA"/>
</dbReference>
<keyword evidence="3" id="KW-1185">Reference proteome</keyword>
<proteinExistence type="predicted"/>
<evidence type="ECO:0000259" key="1">
    <source>
        <dbReference type="Pfam" id="PF00485"/>
    </source>
</evidence>
<feature type="domain" description="Phosphoribulokinase/uridine kinase" evidence="1">
    <location>
        <begin position="74"/>
        <end position="240"/>
    </location>
</feature>
<organism evidence="2 3">
    <name type="scientific">Dactylosporangium darangshiense</name>
    <dbReference type="NCBI Taxonomy" id="579108"/>
    <lineage>
        <taxon>Bacteria</taxon>
        <taxon>Bacillati</taxon>
        <taxon>Actinomycetota</taxon>
        <taxon>Actinomycetes</taxon>
        <taxon>Micromonosporales</taxon>
        <taxon>Micromonosporaceae</taxon>
        <taxon>Dactylosporangium</taxon>
    </lineage>
</organism>
<dbReference type="PANTHER" id="PTHR10285">
    <property type="entry name" value="URIDINE KINASE"/>
    <property type="match status" value="1"/>
</dbReference>
<dbReference type="Proteomes" id="UP001500620">
    <property type="component" value="Unassembled WGS sequence"/>
</dbReference>
<accession>A0ABP8DL45</accession>
<dbReference type="Pfam" id="PF00485">
    <property type="entry name" value="PRK"/>
    <property type="match status" value="1"/>
</dbReference>
<name>A0ABP8DL45_9ACTN</name>
<reference evidence="3" key="1">
    <citation type="journal article" date="2019" name="Int. J. Syst. Evol. Microbiol.">
        <title>The Global Catalogue of Microorganisms (GCM) 10K type strain sequencing project: providing services to taxonomists for standard genome sequencing and annotation.</title>
        <authorList>
            <consortium name="The Broad Institute Genomics Platform"/>
            <consortium name="The Broad Institute Genome Sequencing Center for Infectious Disease"/>
            <person name="Wu L."/>
            <person name="Ma J."/>
        </authorList>
    </citation>
    <scope>NUCLEOTIDE SEQUENCE [LARGE SCALE GENOMIC DNA]</scope>
    <source>
        <strain evidence="3">JCM 17441</strain>
    </source>
</reference>
<dbReference type="SUPFAM" id="SSF52540">
    <property type="entry name" value="P-loop containing nucleoside triphosphate hydrolases"/>
    <property type="match status" value="1"/>
</dbReference>
<gene>
    <name evidence="2" type="ORF">GCM10022255_080980</name>
</gene>
<sequence length="243" mass="26942">MPDNELDALREHPFPQGQVAAMRDAAWMMDEPVDELVVAATEDDAADPDVRRADPPPPAHAIAAAVRGLPGATIVAIDGAGGSGKTTVAAAVAALLDGATIVHGDDFYRPMPEPERERLSAEEGYWRYFDWERLRDEVLAPLHAGRPARYRSYDWETGDLGPWHEIAAGTVVVVEGVYTARPELARYYGLTAYVDTPRETCLRRVRDRGENPPEWIARWRAAEDHYIRTTAPQTRADMVVRGD</sequence>
<evidence type="ECO:0000313" key="3">
    <source>
        <dbReference type="Proteomes" id="UP001500620"/>
    </source>
</evidence>